<evidence type="ECO:0000313" key="2">
    <source>
        <dbReference type="EMBL" id="GAV07549.1"/>
    </source>
</evidence>
<evidence type="ECO:0000313" key="3">
    <source>
        <dbReference type="Proteomes" id="UP000186922"/>
    </source>
</evidence>
<feature type="region of interest" description="Disordered" evidence="1">
    <location>
        <begin position="23"/>
        <end position="58"/>
    </location>
</feature>
<accession>A0A1D1W8Z2</accession>
<proteinExistence type="predicted"/>
<reference evidence="2 3" key="1">
    <citation type="journal article" date="2016" name="Nat. Commun.">
        <title>Extremotolerant tardigrade genome and improved radiotolerance of human cultured cells by tardigrade-unique protein.</title>
        <authorList>
            <person name="Hashimoto T."/>
            <person name="Horikawa D.D."/>
            <person name="Saito Y."/>
            <person name="Kuwahara H."/>
            <person name="Kozuka-Hata H."/>
            <person name="Shin-I T."/>
            <person name="Minakuchi Y."/>
            <person name="Ohishi K."/>
            <person name="Motoyama A."/>
            <person name="Aizu T."/>
            <person name="Enomoto A."/>
            <person name="Kondo K."/>
            <person name="Tanaka S."/>
            <person name="Hara Y."/>
            <person name="Koshikawa S."/>
            <person name="Sagara H."/>
            <person name="Miura T."/>
            <person name="Yokobori S."/>
            <person name="Miyagawa K."/>
            <person name="Suzuki Y."/>
            <person name="Kubo T."/>
            <person name="Oyama M."/>
            <person name="Kohara Y."/>
            <person name="Fujiyama A."/>
            <person name="Arakawa K."/>
            <person name="Katayama T."/>
            <person name="Toyoda A."/>
            <person name="Kunieda T."/>
        </authorList>
    </citation>
    <scope>NUCLEOTIDE SEQUENCE [LARGE SCALE GENOMIC DNA]</scope>
    <source>
        <strain evidence="2 3">YOKOZUNA-1</strain>
    </source>
</reference>
<gene>
    <name evidence="2" type="primary">RvY_17373-1</name>
    <name evidence="2" type="synonym">RvY_17373.1</name>
    <name evidence="2" type="ORF">RvY_17373</name>
</gene>
<comment type="caution">
    <text evidence="2">The sequence shown here is derived from an EMBL/GenBank/DDBJ whole genome shotgun (WGS) entry which is preliminary data.</text>
</comment>
<name>A0A1D1W8Z2_RAMVA</name>
<organism evidence="2 3">
    <name type="scientific">Ramazzottius varieornatus</name>
    <name type="common">Water bear</name>
    <name type="synonym">Tardigrade</name>
    <dbReference type="NCBI Taxonomy" id="947166"/>
    <lineage>
        <taxon>Eukaryota</taxon>
        <taxon>Metazoa</taxon>
        <taxon>Ecdysozoa</taxon>
        <taxon>Tardigrada</taxon>
        <taxon>Eutardigrada</taxon>
        <taxon>Parachela</taxon>
        <taxon>Hypsibioidea</taxon>
        <taxon>Ramazzottiidae</taxon>
        <taxon>Ramazzottius</taxon>
    </lineage>
</organism>
<dbReference type="Proteomes" id="UP000186922">
    <property type="component" value="Unassembled WGS sequence"/>
</dbReference>
<protein>
    <submittedName>
        <fullName evidence="2">Uncharacterized protein</fullName>
    </submittedName>
</protein>
<feature type="compositionally biased region" description="Basic and acidic residues" evidence="1">
    <location>
        <begin position="81"/>
        <end position="101"/>
    </location>
</feature>
<sequence length="202" mass="23490">MKSQTQAASLSMNLNSEALMSTLRQVAPHMVPARQYREDNEEDSFEEERQQHGPNHEYNRQMASWQQLASALQFAPLHDQEREAHEAAARQREEDEEERARQVRGAADWDQETHVYDYQKALDLAPAEAQQRAAAHQYHHENRGPYRAAHQDYDDHYYNYNYNEGGDGDDGYVPNYEDGFENNDILIRGGENSGYPRIYIRG</sequence>
<dbReference type="AlphaFoldDB" id="A0A1D1W8Z2"/>
<dbReference type="EMBL" id="BDGG01000015">
    <property type="protein sequence ID" value="GAV07549.1"/>
    <property type="molecule type" value="Genomic_DNA"/>
</dbReference>
<feature type="region of interest" description="Disordered" evidence="1">
    <location>
        <begin position="81"/>
        <end position="105"/>
    </location>
</feature>
<keyword evidence="3" id="KW-1185">Reference proteome</keyword>
<feature type="compositionally biased region" description="Basic and acidic residues" evidence="1">
    <location>
        <begin position="47"/>
        <end position="58"/>
    </location>
</feature>
<evidence type="ECO:0000256" key="1">
    <source>
        <dbReference type="SAM" id="MobiDB-lite"/>
    </source>
</evidence>